<evidence type="ECO:0000256" key="10">
    <source>
        <dbReference type="ARBA" id="ARBA00047375"/>
    </source>
</evidence>
<feature type="compositionally biased region" description="Polar residues" evidence="11">
    <location>
        <begin position="390"/>
        <end position="403"/>
    </location>
</feature>
<dbReference type="InterPro" id="IPR013601">
    <property type="entry name" value="FAE1_typ3_polyketide_synth"/>
</dbReference>
<evidence type="ECO:0000256" key="4">
    <source>
        <dbReference type="ARBA" id="ARBA00012307"/>
    </source>
</evidence>
<feature type="region of interest" description="Disordered" evidence="11">
    <location>
        <begin position="1"/>
        <end position="31"/>
    </location>
</feature>
<sequence length="1045" mass="116601">MGRAKATKKEQGSNQPTIPTTSESSWQPQWGGKDRAGRFFAFIRFANVKNNEAMVKALSNVWIGSWKVNANVAKFGKEDRNPGRGRNNETPYQPKYTGPVRYDQYGGGVNIGTGINLGLEKNKQPWGNNPHDGERAQHGGDRGVVILPGKTFQVHQQLLKVSLVAKAKDVLRLCRLNDFIQSVESLRIGLRYLSGLHVMLTFISTASANQFLLEMEDIWREWFSSVDRWEGQRIPFQRVAWVKILGVPAKLWDKEVFDSICERFGNVVAGSTASPRDGSMAVETVAILVNDGTRISGKVSVQWRNELYDVWVEEVDELWCPDFVLVQSGRQAPLKLHTRNVDSMEVRQPSDSQNELGGDGFIEDDDMEEGEIPVNRDIPAAGAVPDDGNVSGSQGEDQQSQPLGDSVLHGDTNGHAQVTENAMHNNDVGSHANIGNCLDAANSHDLRDIRLESGDKVTSRRQLLPNSNLSSVFTSQSEDNMEDDQTLLDRNICLKDLIKTDLKGGAAARFWLDNWAGNGPLMNVYPNLFAVEGVKNATVADRYTGWSWKRPLNSDAERQELAELAAVMGYQYLINNFILFSLIPIASAVAVHLLNRGPDAIITTITSIHLDVLQTLCFVFALIFISTIYFMSKPRSIYLVDYTCYKPPITCRVPFSTFMEHSRLILKDNPKSVEFQMRILERSGLGEETSLPPAIHYIPPKPNMEAARGEAELVIFSAMDNLFAKTGLKPKDIDVLIVNCSLFSPTPSLSAMVVNKYKLRSNIKSFNLSGMGCSAGIIAIDLARDLLQVLPNANAVVVSTEIITPNYYQGNERAMLLPNCLFRMGAAALLLSNKRRERTRAKYKLVHVVRTHKGSDDRAYSCVYEQEDPQGLVGINLSKDLMVIAAEALKSNITTMGPLVLPASEQLLFLFTLIGRKIFNPKWKPYIPDFKLAFEHFCIHAGGRAVIDELQKNLQLSPEHVEASRMTLHRFGNTSSSSLWYEMSYIESKGRMKKGDRVWQIAFGSGFKCNSAVWKCNRNIKTPVAGPWEDCIDRYPVHIPEVVKL</sequence>
<comment type="similarity">
    <text evidence="3">Belongs to the thiolase-like superfamily. Chalcone/stilbene synthases family.</text>
</comment>
<keyword evidence="16" id="KW-1185">Reference proteome</keyword>
<dbReference type="Pfam" id="PF08392">
    <property type="entry name" value="FAE1_CUT1_RppA"/>
    <property type="match status" value="1"/>
</dbReference>
<dbReference type="Gene3D" id="3.40.47.10">
    <property type="match status" value="1"/>
</dbReference>
<keyword evidence="7 12" id="KW-1133">Transmembrane helix</keyword>
<dbReference type="GO" id="GO:0009922">
    <property type="term" value="F:fatty acid elongase activity"/>
    <property type="evidence" value="ECO:0007669"/>
    <property type="project" value="UniProtKB-EC"/>
</dbReference>
<keyword evidence="8 12" id="KW-0472">Membrane</keyword>
<evidence type="ECO:0000256" key="1">
    <source>
        <dbReference type="ARBA" id="ARBA00004370"/>
    </source>
</evidence>
<name>A0AAD5GTE2_AMBAR</name>
<keyword evidence="9" id="KW-0012">Acyltransferase</keyword>
<feature type="transmembrane region" description="Helical" evidence="12">
    <location>
        <begin position="613"/>
        <end position="631"/>
    </location>
</feature>
<dbReference type="SUPFAM" id="SSF53901">
    <property type="entry name" value="Thiolase-like"/>
    <property type="match status" value="2"/>
</dbReference>
<comment type="pathway">
    <text evidence="2">Lipid metabolism; fatty acid biosynthesis.</text>
</comment>
<dbReference type="CDD" id="cd00831">
    <property type="entry name" value="CHS_like"/>
    <property type="match status" value="1"/>
</dbReference>
<dbReference type="Proteomes" id="UP001206925">
    <property type="component" value="Unassembled WGS sequence"/>
</dbReference>
<dbReference type="InterPro" id="IPR013747">
    <property type="entry name" value="ACP_syn_III_C"/>
</dbReference>
<dbReference type="GO" id="GO:0016020">
    <property type="term" value="C:membrane"/>
    <property type="evidence" value="ECO:0007669"/>
    <property type="project" value="UniProtKB-SubCell"/>
</dbReference>
<feature type="domain" description="Beta-ketoacyl-[acyl-carrier-protein] synthase III C-terminal" evidence="14">
    <location>
        <begin position="935"/>
        <end position="1015"/>
    </location>
</feature>
<comment type="catalytic activity">
    <reaction evidence="10">
        <text>a very-long-chain acyl-CoA + malonyl-CoA + H(+) = a very-long-chain 3-oxoacyl-CoA + CO2 + CoA</text>
        <dbReference type="Rhea" id="RHEA:32727"/>
        <dbReference type="ChEBI" id="CHEBI:15378"/>
        <dbReference type="ChEBI" id="CHEBI:16526"/>
        <dbReference type="ChEBI" id="CHEBI:57287"/>
        <dbReference type="ChEBI" id="CHEBI:57384"/>
        <dbReference type="ChEBI" id="CHEBI:90725"/>
        <dbReference type="ChEBI" id="CHEBI:90736"/>
        <dbReference type="EC" id="2.3.1.199"/>
    </reaction>
</comment>
<evidence type="ECO:0000259" key="14">
    <source>
        <dbReference type="Pfam" id="PF08541"/>
    </source>
</evidence>
<dbReference type="GO" id="GO:0006633">
    <property type="term" value="P:fatty acid biosynthetic process"/>
    <property type="evidence" value="ECO:0007669"/>
    <property type="project" value="InterPro"/>
</dbReference>
<evidence type="ECO:0000256" key="7">
    <source>
        <dbReference type="ARBA" id="ARBA00022989"/>
    </source>
</evidence>
<proteinExistence type="inferred from homology"/>
<dbReference type="PANTHER" id="PTHR31561">
    <property type="entry name" value="3-KETOACYL-COA SYNTHASE"/>
    <property type="match status" value="1"/>
</dbReference>
<evidence type="ECO:0000256" key="6">
    <source>
        <dbReference type="ARBA" id="ARBA00022692"/>
    </source>
</evidence>
<accession>A0AAD5GTE2</accession>
<dbReference type="InterPro" id="IPR012392">
    <property type="entry name" value="3-ktacl-CoA_syn"/>
</dbReference>
<feature type="transmembrane region" description="Helical" evidence="12">
    <location>
        <begin position="573"/>
        <end position="593"/>
    </location>
</feature>
<evidence type="ECO:0000256" key="11">
    <source>
        <dbReference type="SAM" id="MobiDB-lite"/>
    </source>
</evidence>
<feature type="compositionally biased region" description="Acidic residues" evidence="11">
    <location>
        <begin position="361"/>
        <end position="371"/>
    </location>
</feature>
<evidence type="ECO:0000259" key="13">
    <source>
        <dbReference type="Pfam" id="PF08392"/>
    </source>
</evidence>
<feature type="region of interest" description="Disordered" evidence="11">
    <location>
        <begin position="341"/>
        <end position="413"/>
    </location>
</feature>
<dbReference type="FunFam" id="3.40.47.10:FF:000028">
    <property type="entry name" value="3-ketoacyl-CoA synthase"/>
    <property type="match status" value="1"/>
</dbReference>
<organism evidence="15 16">
    <name type="scientific">Ambrosia artemisiifolia</name>
    <name type="common">Common ragweed</name>
    <dbReference type="NCBI Taxonomy" id="4212"/>
    <lineage>
        <taxon>Eukaryota</taxon>
        <taxon>Viridiplantae</taxon>
        <taxon>Streptophyta</taxon>
        <taxon>Embryophyta</taxon>
        <taxon>Tracheophyta</taxon>
        <taxon>Spermatophyta</taxon>
        <taxon>Magnoliopsida</taxon>
        <taxon>eudicotyledons</taxon>
        <taxon>Gunneridae</taxon>
        <taxon>Pentapetalae</taxon>
        <taxon>asterids</taxon>
        <taxon>campanulids</taxon>
        <taxon>Asterales</taxon>
        <taxon>Asteraceae</taxon>
        <taxon>Asteroideae</taxon>
        <taxon>Heliantheae alliance</taxon>
        <taxon>Heliantheae</taxon>
        <taxon>Ambrosia</taxon>
    </lineage>
</organism>
<comment type="subcellular location">
    <subcellularLocation>
        <location evidence="1">Membrane</location>
    </subcellularLocation>
</comment>
<evidence type="ECO:0000256" key="9">
    <source>
        <dbReference type="ARBA" id="ARBA00023315"/>
    </source>
</evidence>
<evidence type="ECO:0000256" key="12">
    <source>
        <dbReference type="SAM" id="Phobius"/>
    </source>
</evidence>
<keyword evidence="5" id="KW-0808">Transferase</keyword>
<evidence type="ECO:0000256" key="5">
    <source>
        <dbReference type="ARBA" id="ARBA00022679"/>
    </source>
</evidence>
<evidence type="ECO:0000313" key="15">
    <source>
        <dbReference type="EMBL" id="KAI7754480.1"/>
    </source>
</evidence>
<dbReference type="InterPro" id="IPR016039">
    <property type="entry name" value="Thiolase-like"/>
</dbReference>
<feature type="region of interest" description="Disordered" evidence="11">
    <location>
        <begin position="76"/>
        <end position="97"/>
    </location>
</feature>
<keyword evidence="6 12" id="KW-0812">Transmembrane</keyword>
<evidence type="ECO:0000256" key="8">
    <source>
        <dbReference type="ARBA" id="ARBA00023136"/>
    </source>
</evidence>
<comment type="caution">
    <text evidence="15">The sequence shown here is derived from an EMBL/GenBank/DDBJ whole genome shotgun (WGS) entry which is preliminary data.</text>
</comment>
<evidence type="ECO:0000256" key="3">
    <source>
        <dbReference type="ARBA" id="ARBA00005531"/>
    </source>
</evidence>
<dbReference type="AlphaFoldDB" id="A0AAD5GTE2"/>
<feature type="compositionally biased region" description="Polar residues" evidence="11">
    <location>
        <begin position="12"/>
        <end position="28"/>
    </location>
</feature>
<evidence type="ECO:0000256" key="2">
    <source>
        <dbReference type="ARBA" id="ARBA00005194"/>
    </source>
</evidence>
<evidence type="ECO:0000313" key="16">
    <source>
        <dbReference type="Proteomes" id="UP001206925"/>
    </source>
</evidence>
<reference evidence="15" key="1">
    <citation type="submission" date="2022-06" db="EMBL/GenBank/DDBJ databases">
        <title>Uncovering the hologenomic basis of an extraordinary plant invasion.</title>
        <authorList>
            <person name="Bieker V.C."/>
            <person name="Martin M.D."/>
            <person name="Gilbert T."/>
            <person name="Hodgins K."/>
            <person name="Battlay P."/>
            <person name="Petersen B."/>
            <person name="Wilson J."/>
        </authorList>
    </citation>
    <scope>NUCLEOTIDE SEQUENCE</scope>
    <source>
        <strain evidence="15">AA19_3_7</strain>
        <tissue evidence="15">Leaf</tissue>
    </source>
</reference>
<gene>
    <name evidence="15" type="ORF">M8C21_027299</name>
</gene>
<dbReference type="Pfam" id="PF08541">
    <property type="entry name" value="ACP_syn_III_C"/>
    <property type="match status" value="1"/>
</dbReference>
<dbReference type="EMBL" id="JAMZMK010003320">
    <property type="protein sequence ID" value="KAI7754480.1"/>
    <property type="molecule type" value="Genomic_DNA"/>
</dbReference>
<feature type="domain" description="FAE" evidence="13">
    <location>
        <begin position="629"/>
        <end position="917"/>
    </location>
</feature>
<dbReference type="EC" id="2.3.1.199" evidence="4"/>
<protein>
    <recommendedName>
        <fullName evidence="4">very-long-chain 3-oxoacyl-CoA synthase</fullName>
        <ecNumber evidence="4">2.3.1.199</ecNumber>
    </recommendedName>
</protein>